<feature type="compositionally biased region" description="Basic residues" evidence="13">
    <location>
        <begin position="110"/>
        <end position="123"/>
    </location>
</feature>
<proteinExistence type="inferred from homology"/>
<reference evidence="16" key="1">
    <citation type="journal article" date="2018" name="DNA Res.">
        <title>Multiple hybrid de novo genome assembly of finger millet, an orphan allotetraploid crop.</title>
        <authorList>
            <person name="Hatakeyama M."/>
            <person name="Aluri S."/>
            <person name="Balachadran M.T."/>
            <person name="Sivarajan S.R."/>
            <person name="Patrignani A."/>
            <person name="Gruter S."/>
            <person name="Poveda L."/>
            <person name="Shimizu-Inatsugi R."/>
            <person name="Baeten J."/>
            <person name="Francoijs K.J."/>
            <person name="Nataraja K.N."/>
            <person name="Reddy Y.A.N."/>
            <person name="Phadnis S."/>
            <person name="Ravikumar R.L."/>
            <person name="Schlapbach R."/>
            <person name="Sreeman S.M."/>
            <person name="Shimizu K.K."/>
        </authorList>
    </citation>
    <scope>NUCLEOTIDE SEQUENCE</scope>
</reference>
<evidence type="ECO:0000313" key="17">
    <source>
        <dbReference type="Proteomes" id="UP001054889"/>
    </source>
</evidence>
<evidence type="ECO:0000256" key="7">
    <source>
        <dbReference type="ARBA" id="ARBA00022723"/>
    </source>
</evidence>
<dbReference type="InterPro" id="IPR000823">
    <property type="entry name" value="Peroxidase_pln"/>
</dbReference>
<keyword evidence="14" id="KW-0732">Signal</keyword>
<dbReference type="GO" id="GO:0005576">
    <property type="term" value="C:extracellular region"/>
    <property type="evidence" value="ECO:0007669"/>
    <property type="project" value="UniProtKB-SubCell"/>
</dbReference>
<evidence type="ECO:0000256" key="12">
    <source>
        <dbReference type="RuleBase" id="RU004241"/>
    </source>
</evidence>
<evidence type="ECO:0000256" key="13">
    <source>
        <dbReference type="SAM" id="MobiDB-lite"/>
    </source>
</evidence>
<evidence type="ECO:0000256" key="11">
    <source>
        <dbReference type="ARBA" id="ARBA00023324"/>
    </source>
</evidence>
<keyword evidence="5" id="KW-0575">Peroxidase</keyword>
<dbReference type="EMBL" id="BQKI01000073">
    <property type="protein sequence ID" value="GJN16642.1"/>
    <property type="molecule type" value="Genomic_DNA"/>
</dbReference>
<dbReference type="Proteomes" id="UP001054889">
    <property type="component" value="Unassembled WGS sequence"/>
</dbReference>
<evidence type="ECO:0000256" key="9">
    <source>
        <dbReference type="ARBA" id="ARBA00023002"/>
    </source>
</evidence>
<feature type="signal peptide" evidence="14">
    <location>
        <begin position="1"/>
        <end position="24"/>
    </location>
</feature>
<dbReference type="PANTHER" id="PTHR31517">
    <property type="match status" value="1"/>
</dbReference>
<feature type="chain" id="PRO_5043820199" description="Plant heme peroxidase family profile domain-containing protein" evidence="14">
    <location>
        <begin position="25"/>
        <end position="259"/>
    </location>
</feature>
<keyword evidence="10" id="KW-0408">Iron</keyword>
<comment type="catalytic activity">
    <reaction evidence="1">
        <text>2 a phenolic donor + H2O2 = 2 a phenolic radical donor + 2 H2O</text>
        <dbReference type="Rhea" id="RHEA:56136"/>
        <dbReference type="ChEBI" id="CHEBI:15377"/>
        <dbReference type="ChEBI" id="CHEBI:16240"/>
        <dbReference type="ChEBI" id="CHEBI:139520"/>
        <dbReference type="ChEBI" id="CHEBI:139521"/>
        <dbReference type="EC" id="1.11.1.7"/>
    </reaction>
</comment>
<accession>A0AAV5E1P3</accession>
<dbReference type="AlphaFoldDB" id="A0AAV5E1P3"/>
<dbReference type="Gene3D" id="1.10.520.10">
    <property type="match status" value="2"/>
</dbReference>
<comment type="subcellular location">
    <subcellularLocation>
        <location evidence="4">Secreted</location>
    </subcellularLocation>
</comment>
<keyword evidence="8" id="KW-0106">Calcium</keyword>
<evidence type="ECO:0000256" key="5">
    <source>
        <dbReference type="ARBA" id="ARBA00022559"/>
    </source>
</evidence>
<evidence type="ECO:0000256" key="4">
    <source>
        <dbReference type="ARBA" id="ARBA00004613"/>
    </source>
</evidence>
<evidence type="ECO:0000256" key="14">
    <source>
        <dbReference type="SAM" id="SignalP"/>
    </source>
</evidence>
<keyword evidence="9" id="KW-0560">Oxidoreductase</keyword>
<keyword evidence="17" id="KW-1185">Reference proteome</keyword>
<evidence type="ECO:0000313" key="16">
    <source>
        <dbReference type="EMBL" id="GJN16642.1"/>
    </source>
</evidence>
<dbReference type="GO" id="GO:0006979">
    <property type="term" value="P:response to oxidative stress"/>
    <property type="evidence" value="ECO:0007669"/>
    <property type="project" value="InterPro"/>
</dbReference>
<dbReference type="InterPro" id="IPR002016">
    <property type="entry name" value="Haem_peroxidase"/>
</dbReference>
<dbReference type="Gene3D" id="1.10.420.10">
    <property type="entry name" value="Peroxidase, domain 2"/>
    <property type="match status" value="2"/>
</dbReference>
<comment type="cofactor">
    <cofactor evidence="2">
        <name>Ca(2+)</name>
        <dbReference type="ChEBI" id="CHEBI:29108"/>
    </cofactor>
</comment>
<feature type="region of interest" description="Disordered" evidence="13">
    <location>
        <begin position="76"/>
        <end position="131"/>
    </location>
</feature>
<evidence type="ECO:0000256" key="8">
    <source>
        <dbReference type="ARBA" id="ARBA00022837"/>
    </source>
</evidence>
<keyword evidence="7" id="KW-0479">Metal-binding</keyword>
<comment type="cofactor">
    <cofactor evidence="3">
        <name>heme b</name>
        <dbReference type="ChEBI" id="CHEBI:60344"/>
    </cofactor>
</comment>
<dbReference type="GO" id="GO:0020037">
    <property type="term" value="F:heme binding"/>
    <property type="evidence" value="ECO:0007669"/>
    <property type="project" value="InterPro"/>
</dbReference>
<dbReference type="PANTHER" id="PTHR31517:SF48">
    <property type="entry name" value="PEROXIDASE 16-RELATED"/>
    <property type="match status" value="1"/>
</dbReference>
<dbReference type="GO" id="GO:0140825">
    <property type="term" value="F:lactoperoxidase activity"/>
    <property type="evidence" value="ECO:0007669"/>
    <property type="project" value="UniProtKB-EC"/>
</dbReference>
<organism evidence="16 17">
    <name type="scientific">Eleusine coracana subsp. coracana</name>
    <dbReference type="NCBI Taxonomy" id="191504"/>
    <lineage>
        <taxon>Eukaryota</taxon>
        <taxon>Viridiplantae</taxon>
        <taxon>Streptophyta</taxon>
        <taxon>Embryophyta</taxon>
        <taxon>Tracheophyta</taxon>
        <taxon>Spermatophyta</taxon>
        <taxon>Magnoliopsida</taxon>
        <taxon>Liliopsida</taxon>
        <taxon>Poales</taxon>
        <taxon>Poaceae</taxon>
        <taxon>PACMAD clade</taxon>
        <taxon>Chloridoideae</taxon>
        <taxon>Cynodonteae</taxon>
        <taxon>Eleusininae</taxon>
        <taxon>Eleusine</taxon>
    </lineage>
</organism>
<dbReference type="InterPro" id="IPR010255">
    <property type="entry name" value="Haem_peroxidase_sf"/>
</dbReference>
<comment type="caution">
    <text evidence="16">The sequence shown here is derived from an EMBL/GenBank/DDBJ whole genome shotgun (WGS) entry which is preliminary data.</text>
</comment>
<evidence type="ECO:0000256" key="6">
    <source>
        <dbReference type="ARBA" id="ARBA00022617"/>
    </source>
</evidence>
<evidence type="ECO:0000256" key="10">
    <source>
        <dbReference type="ARBA" id="ARBA00023004"/>
    </source>
</evidence>
<dbReference type="PROSITE" id="PS50873">
    <property type="entry name" value="PEROXIDASE_4"/>
    <property type="match status" value="1"/>
</dbReference>
<sequence length="259" mass="28066">MAPRGAAALLVVAMAVALVVTASAAKEVNNKGRLSLDFYRRSCPQAESVVRRFVAEAVRQDVGLLHDCFGAAGRVRHRPRRAAGPAQPDAPAHGLQGRQRPPRAPGPGLRRGHRRLLRRHPRARGPQVGRPTECLWAAATARPSPPTAHVPELLEVLSKKINLDMTDLVALSGGHTIGLAHCSEGLFTNPKTKSIVTKFAQNQKAFFHQFTVSMVKMGQINVLTGSQGQIRKNCSARNNPNNNLLLPPLSLHDALLDLF</sequence>
<evidence type="ECO:0000256" key="3">
    <source>
        <dbReference type="ARBA" id="ARBA00001970"/>
    </source>
</evidence>
<dbReference type="GO" id="GO:0042744">
    <property type="term" value="P:hydrogen peroxide catabolic process"/>
    <property type="evidence" value="ECO:0007669"/>
    <property type="project" value="UniProtKB-KW"/>
</dbReference>
<dbReference type="GO" id="GO:0046872">
    <property type="term" value="F:metal ion binding"/>
    <property type="evidence" value="ECO:0007669"/>
    <property type="project" value="UniProtKB-KW"/>
</dbReference>
<reference evidence="16" key="2">
    <citation type="submission" date="2021-12" db="EMBL/GenBank/DDBJ databases">
        <title>Resequencing data analysis of finger millet.</title>
        <authorList>
            <person name="Hatakeyama M."/>
            <person name="Aluri S."/>
            <person name="Balachadran M.T."/>
            <person name="Sivarajan S.R."/>
            <person name="Poveda L."/>
            <person name="Shimizu-Inatsugi R."/>
            <person name="Schlapbach R."/>
            <person name="Sreeman S.M."/>
            <person name="Shimizu K.K."/>
        </authorList>
    </citation>
    <scope>NUCLEOTIDE SEQUENCE</scope>
</reference>
<evidence type="ECO:0000256" key="1">
    <source>
        <dbReference type="ARBA" id="ARBA00000189"/>
    </source>
</evidence>
<evidence type="ECO:0000256" key="2">
    <source>
        <dbReference type="ARBA" id="ARBA00001913"/>
    </source>
</evidence>
<dbReference type="SUPFAM" id="SSF48113">
    <property type="entry name" value="Heme-dependent peroxidases"/>
    <property type="match status" value="1"/>
</dbReference>
<gene>
    <name evidence="16" type="primary">gb03655</name>
    <name evidence="16" type="ORF">PR202_gb03655</name>
</gene>
<dbReference type="Pfam" id="PF00141">
    <property type="entry name" value="peroxidase"/>
    <property type="match status" value="1"/>
</dbReference>
<feature type="domain" description="Plant heme peroxidase family profile" evidence="15">
    <location>
        <begin position="178"/>
        <end position="238"/>
    </location>
</feature>
<comment type="similarity">
    <text evidence="12">Belongs to the peroxidase family.</text>
</comment>
<protein>
    <recommendedName>
        <fullName evidence="15">Plant heme peroxidase family profile domain-containing protein</fullName>
    </recommendedName>
</protein>
<keyword evidence="11" id="KW-0376">Hydrogen peroxide</keyword>
<evidence type="ECO:0000259" key="15">
    <source>
        <dbReference type="PROSITE" id="PS50873"/>
    </source>
</evidence>
<name>A0AAV5E1P3_ELECO</name>
<keyword evidence="6" id="KW-0349">Heme</keyword>